<evidence type="ECO:0000313" key="2">
    <source>
        <dbReference type="Proteomes" id="UP000590542"/>
    </source>
</evidence>
<proteinExistence type="predicted"/>
<evidence type="ECO:0000313" key="1">
    <source>
        <dbReference type="EMBL" id="NMB91766.1"/>
    </source>
</evidence>
<dbReference type="Proteomes" id="UP000590542">
    <property type="component" value="Unassembled WGS sequence"/>
</dbReference>
<comment type="caution">
    <text evidence="1">The sequence shown here is derived from an EMBL/GenBank/DDBJ whole genome shotgun (WGS) entry which is preliminary data.</text>
</comment>
<organism evidence="1 2">
    <name type="scientific">candidate division WWE3 bacterium</name>
    <dbReference type="NCBI Taxonomy" id="2053526"/>
    <lineage>
        <taxon>Bacteria</taxon>
        <taxon>Katanobacteria</taxon>
    </lineage>
</organism>
<name>A0A7X9E7L8_UNCKA</name>
<sequence>MGGEGTEFTVFIHQKSVTVFLVWFPKVVYKYPYAKKLDGHVKIAQVSFQAILRSKPKDKKLDLQEILNGVDYESRKYTNNLLSTVSRKVAPRARVLLKKEGVEIRVYDRVLAKTRRDTYMSNSECYVLRGVASVMRSIPTQVNN</sequence>
<dbReference type="AlphaFoldDB" id="A0A7X9E7L8"/>
<reference evidence="1 2" key="1">
    <citation type="journal article" date="2020" name="Biotechnol. Biofuels">
        <title>New insights from the biogas microbiome by comprehensive genome-resolved metagenomics of nearly 1600 species originating from multiple anaerobic digesters.</title>
        <authorList>
            <person name="Campanaro S."/>
            <person name="Treu L."/>
            <person name="Rodriguez-R L.M."/>
            <person name="Kovalovszki A."/>
            <person name="Ziels R.M."/>
            <person name="Maus I."/>
            <person name="Zhu X."/>
            <person name="Kougias P.G."/>
            <person name="Basile A."/>
            <person name="Luo G."/>
            <person name="Schluter A."/>
            <person name="Konstantinidis K.T."/>
            <person name="Angelidaki I."/>
        </authorList>
    </citation>
    <scope>NUCLEOTIDE SEQUENCE [LARGE SCALE GENOMIC DNA]</scope>
    <source>
        <strain evidence="1">AS27yjCOA_202</strain>
    </source>
</reference>
<protein>
    <submittedName>
        <fullName evidence="1">Uncharacterized protein</fullName>
    </submittedName>
</protein>
<dbReference type="EMBL" id="JAAZNV010000009">
    <property type="protein sequence ID" value="NMB91766.1"/>
    <property type="molecule type" value="Genomic_DNA"/>
</dbReference>
<accession>A0A7X9E7L8</accession>
<gene>
    <name evidence="1" type="ORF">GYA37_02875</name>
</gene>